<organism evidence="2 3">
    <name type="scientific">Daphnia magna</name>
    <dbReference type="NCBI Taxonomy" id="35525"/>
    <lineage>
        <taxon>Eukaryota</taxon>
        <taxon>Metazoa</taxon>
        <taxon>Ecdysozoa</taxon>
        <taxon>Arthropoda</taxon>
        <taxon>Crustacea</taxon>
        <taxon>Branchiopoda</taxon>
        <taxon>Diplostraca</taxon>
        <taxon>Cladocera</taxon>
        <taxon>Anomopoda</taxon>
        <taxon>Daphniidae</taxon>
        <taxon>Daphnia</taxon>
    </lineage>
</organism>
<dbReference type="OrthoDB" id="6431089at2759"/>
<feature type="compositionally biased region" description="Polar residues" evidence="1">
    <location>
        <begin position="236"/>
        <end position="260"/>
    </location>
</feature>
<reference evidence="2 3" key="1">
    <citation type="submission" date="2016-03" db="EMBL/GenBank/DDBJ databases">
        <title>EvidentialGene: Evidence-directed Construction of Genes on Genomes.</title>
        <authorList>
            <person name="Gilbert D.G."/>
            <person name="Choi J.-H."/>
            <person name="Mockaitis K."/>
            <person name="Colbourne J."/>
            <person name="Pfrender M."/>
        </authorList>
    </citation>
    <scope>NUCLEOTIDE SEQUENCE [LARGE SCALE GENOMIC DNA]</scope>
    <source>
        <strain evidence="2 3">Xinb3</strain>
        <tissue evidence="2">Complete organism</tissue>
    </source>
</reference>
<evidence type="ECO:0000313" key="2">
    <source>
        <dbReference type="EMBL" id="KZS05081.1"/>
    </source>
</evidence>
<dbReference type="STRING" id="35525.A0A164MI62"/>
<evidence type="ECO:0000256" key="1">
    <source>
        <dbReference type="SAM" id="MobiDB-lite"/>
    </source>
</evidence>
<evidence type="ECO:0008006" key="4">
    <source>
        <dbReference type="Google" id="ProtNLM"/>
    </source>
</evidence>
<protein>
    <recommendedName>
        <fullName evidence="4">Pre-C2HC domain-containing protein</fullName>
    </recommendedName>
</protein>
<dbReference type="EMBL" id="LRGB01002998">
    <property type="protein sequence ID" value="KZS05081.1"/>
    <property type="molecule type" value="Genomic_DNA"/>
</dbReference>
<comment type="caution">
    <text evidence="2">The sequence shown here is derived from an EMBL/GenBank/DDBJ whole genome shotgun (WGS) entry which is preliminary data.</text>
</comment>
<gene>
    <name evidence="2" type="ORF">APZ42_031817</name>
</gene>
<dbReference type="Proteomes" id="UP000076858">
    <property type="component" value="Unassembled WGS sequence"/>
</dbReference>
<dbReference type="AlphaFoldDB" id="A0A164MI62"/>
<evidence type="ECO:0000313" key="3">
    <source>
        <dbReference type="Proteomes" id="UP000076858"/>
    </source>
</evidence>
<proteinExistence type="predicted"/>
<keyword evidence="3" id="KW-1185">Reference proteome</keyword>
<feature type="region of interest" description="Disordered" evidence="1">
    <location>
        <begin position="227"/>
        <end position="260"/>
    </location>
</feature>
<name>A0A164MI62_9CRUS</name>
<sequence>MDKKPIPVFIKRNGLSTFKKMKSEEISAIIQELEQKLGPFEKGGVSIAAGGDLLIRPTSCEQQNQLLDTHKVLNGEIEVNCSLPNSHTSQRIIIRQAGDTNEEIRQALERYGYKISNVHRFTIHKGTSKIPSTTVAIEFNGQYPKEILLNGLVFIPEKQLPSTLRCKKCQRLGQTERFCNSPHACSICGITHEDTANCKSSPNCINCKGDHPASSPTCPKYLQMRASARAEAEKGTPQQETRLQPYSEIAKNNSTTAPEP</sequence>
<accession>A0A164MI62</accession>